<organism evidence="2 3">
    <name type="scientific">Chelativorans petroleitrophicus</name>
    <dbReference type="NCBI Taxonomy" id="2975484"/>
    <lineage>
        <taxon>Bacteria</taxon>
        <taxon>Pseudomonadati</taxon>
        <taxon>Pseudomonadota</taxon>
        <taxon>Alphaproteobacteria</taxon>
        <taxon>Hyphomicrobiales</taxon>
        <taxon>Phyllobacteriaceae</taxon>
        <taxon>Chelativorans</taxon>
    </lineage>
</organism>
<dbReference type="Proteomes" id="UP001149009">
    <property type="component" value="Unassembled WGS sequence"/>
</dbReference>
<keyword evidence="1" id="KW-0472">Membrane</keyword>
<keyword evidence="3" id="KW-1185">Reference proteome</keyword>
<accession>A0A9X2X502</accession>
<dbReference type="PANTHER" id="PTHR35335:SF1">
    <property type="entry name" value="UPF0716 PROTEIN FXSA"/>
    <property type="match status" value="1"/>
</dbReference>
<evidence type="ECO:0000313" key="2">
    <source>
        <dbReference type="EMBL" id="MCT8989142.1"/>
    </source>
</evidence>
<feature type="transmembrane region" description="Helical" evidence="1">
    <location>
        <begin position="28"/>
        <end position="52"/>
    </location>
</feature>
<dbReference type="PANTHER" id="PTHR35335">
    <property type="entry name" value="UPF0716 PROTEIN FXSA"/>
    <property type="match status" value="1"/>
</dbReference>
<dbReference type="Pfam" id="PF04186">
    <property type="entry name" value="FxsA"/>
    <property type="match status" value="1"/>
</dbReference>
<dbReference type="EMBL" id="JAODNV010000004">
    <property type="protein sequence ID" value="MCT8989142.1"/>
    <property type="molecule type" value="Genomic_DNA"/>
</dbReference>
<name>A0A9X2X502_9HYPH</name>
<evidence type="ECO:0000256" key="1">
    <source>
        <dbReference type="SAM" id="Phobius"/>
    </source>
</evidence>
<dbReference type="InterPro" id="IPR007313">
    <property type="entry name" value="FxsA"/>
</dbReference>
<keyword evidence="1" id="KW-0812">Transmembrane</keyword>
<dbReference type="GO" id="GO:0016020">
    <property type="term" value="C:membrane"/>
    <property type="evidence" value="ECO:0007669"/>
    <property type="project" value="InterPro"/>
</dbReference>
<sequence length="161" mass="17554">MPFALIPFLLLAIPLVEIAVFVMVGQKIGVLATIGLVLATTVAGAILLRLQGFGIVMQMRRTLDEGRLPGRELVHGVMVLAAGVLLLTPGLVTDLLGLLLFIPVVRDAVWAFVKNRIVIVGGTETRRGYHYEYRQTRTIDLDAQDYTASSGSSPWQPKDDN</sequence>
<dbReference type="AlphaFoldDB" id="A0A9X2X502"/>
<gene>
    <name evidence="2" type="primary">fxsA</name>
    <name evidence="2" type="ORF">NYR54_02360</name>
</gene>
<comment type="caution">
    <text evidence="2">The sequence shown here is derived from an EMBL/GenBank/DDBJ whole genome shotgun (WGS) entry which is preliminary data.</text>
</comment>
<evidence type="ECO:0000313" key="3">
    <source>
        <dbReference type="Proteomes" id="UP001149009"/>
    </source>
</evidence>
<dbReference type="RefSeq" id="WP_261513827.1">
    <property type="nucleotide sequence ID" value="NZ_JAODNV010000004.1"/>
</dbReference>
<keyword evidence="1" id="KW-1133">Transmembrane helix</keyword>
<feature type="transmembrane region" description="Helical" evidence="1">
    <location>
        <begin position="73"/>
        <end position="102"/>
    </location>
</feature>
<reference evidence="2" key="1">
    <citation type="submission" date="2022-08" db="EMBL/GenBank/DDBJ databases">
        <title>Chelativorans sichuanense sp. nov., a paraffin oil-degrading bacterium isolated from a mixture of oil-based drill cuttings and paddy soil.</title>
        <authorList>
            <person name="Yu J."/>
            <person name="Liu H."/>
            <person name="Chen Q."/>
        </authorList>
    </citation>
    <scope>NUCLEOTIDE SEQUENCE</scope>
    <source>
        <strain evidence="2">SCAU 2101</strain>
    </source>
</reference>
<proteinExistence type="predicted"/>
<protein>
    <submittedName>
        <fullName evidence="2">Membrane protein FxsA</fullName>
    </submittedName>
</protein>
<dbReference type="NCBIfam" id="NF008528">
    <property type="entry name" value="PRK11463.1-2"/>
    <property type="match status" value="1"/>
</dbReference>